<feature type="compositionally biased region" description="Basic and acidic residues" evidence="1">
    <location>
        <begin position="98"/>
        <end position="130"/>
    </location>
</feature>
<gene>
    <name evidence="2" type="ORF">FOZ63_011696</name>
</gene>
<proteinExistence type="predicted"/>
<sequence length="226" mass="24765">EVEGEEGHGERVLDRDDDELEESLREGSRYDDQAPEEAAAEPEAASLRGYNSDTGDQDEEEDGVPEDLPGFEDADEVHHLARLSSGLEEGFSPGDEESSGHGEPEVRHFSEDNRVDRYKTSFDDEAHSSDELEADTAAVEEGGEDGDVLDSSGEEHNPESEEAFGPSHSEESGGSFVPTDEAGFGTCREFRPRHSYKYGKITAFDTSGRRFKVGLPHRLVLMLAGQ</sequence>
<accession>A0A7J6R7L5</accession>
<feature type="region of interest" description="Disordered" evidence="1">
    <location>
        <begin position="1"/>
        <end position="184"/>
    </location>
</feature>
<feature type="compositionally biased region" description="Basic and acidic residues" evidence="1">
    <location>
        <begin position="22"/>
        <end position="32"/>
    </location>
</feature>
<feature type="compositionally biased region" description="Acidic residues" evidence="1">
    <location>
        <begin position="55"/>
        <end position="75"/>
    </location>
</feature>
<reference evidence="2 3" key="1">
    <citation type="submission" date="2020-04" db="EMBL/GenBank/DDBJ databases">
        <title>Perkinsus olseni comparative genomics.</title>
        <authorList>
            <person name="Bogema D.R."/>
        </authorList>
    </citation>
    <scope>NUCLEOTIDE SEQUENCE [LARGE SCALE GENOMIC DNA]</scope>
    <source>
        <strain evidence="2 3">ATCC PRA-207</strain>
    </source>
</reference>
<comment type="caution">
    <text evidence="2">The sequence shown here is derived from an EMBL/GenBank/DDBJ whole genome shotgun (WGS) entry which is preliminary data.</text>
</comment>
<dbReference type="EMBL" id="JABANO010027544">
    <property type="protein sequence ID" value="KAF4716665.1"/>
    <property type="molecule type" value="Genomic_DNA"/>
</dbReference>
<name>A0A7J6R7L5_PEROL</name>
<evidence type="ECO:0000256" key="1">
    <source>
        <dbReference type="SAM" id="MobiDB-lite"/>
    </source>
</evidence>
<evidence type="ECO:0000313" key="3">
    <source>
        <dbReference type="Proteomes" id="UP000553632"/>
    </source>
</evidence>
<protein>
    <submittedName>
        <fullName evidence="2">Uncharacterized protein</fullName>
    </submittedName>
</protein>
<keyword evidence="3" id="KW-1185">Reference proteome</keyword>
<dbReference type="AlphaFoldDB" id="A0A7J6R7L5"/>
<organism evidence="2 3">
    <name type="scientific">Perkinsus olseni</name>
    <name type="common">Perkinsus atlanticus</name>
    <dbReference type="NCBI Taxonomy" id="32597"/>
    <lineage>
        <taxon>Eukaryota</taxon>
        <taxon>Sar</taxon>
        <taxon>Alveolata</taxon>
        <taxon>Perkinsozoa</taxon>
        <taxon>Perkinsea</taxon>
        <taxon>Perkinsida</taxon>
        <taxon>Perkinsidae</taxon>
        <taxon>Perkinsus</taxon>
    </lineage>
</organism>
<evidence type="ECO:0000313" key="2">
    <source>
        <dbReference type="EMBL" id="KAF4716665.1"/>
    </source>
</evidence>
<feature type="compositionally biased region" description="Basic and acidic residues" evidence="1">
    <location>
        <begin position="1"/>
        <end position="14"/>
    </location>
</feature>
<dbReference type="Proteomes" id="UP000553632">
    <property type="component" value="Unassembled WGS sequence"/>
</dbReference>
<feature type="non-terminal residue" evidence="2">
    <location>
        <position position="226"/>
    </location>
</feature>
<feature type="non-terminal residue" evidence="2">
    <location>
        <position position="1"/>
    </location>
</feature>